<dbReference type="InterPro" id="IPR036047">
    <property type="entry name" value="F-box-like_dom_sf"/>
</dbReference>
<dbReference type="SMART" id="SM00256">
    <property type="entry name" value="FBOX"/>
    <property type="match status" value="1"/>
</dbReference>
<dbReference type="EMBL" id="JAKJXP020000044">
    <property type="protein sequence ID" value="KAK7751877.1"/>
    <property type="molecule type" value="Genomic_DNA"/>
</dbReference>
<dbReference type="Gene3D" id="3.80.10.10">
    <property type="entry name" value="Ribonuclease Inhibitor"/>
    <property type="match status" value="1"/>
</dbReference>
<accession>A0AAN9YRI3</accession>
<dbReference type="Gene3D" id="1.20.1280.50">
    <property type="match status" value="1"/>
</dbReference>
<protein>
    <recommendedName>
        <fullName evidence="1">F-box domain-containing protein</fullName>
    </recommendedName>
</protein>
<name>A0AAN9YRI3_9PEZI</name>
<organism evidence="2 3">
    <name type="scientific">Diatrype stigma</name>
    <dbReference type="NCBI Taxonomy" id="117547"/>
    <lineage>
        <taxon>Eukaryota</taxon>
        <taxon>Fungi</taxon>
        <taxon>Dikarya</taxon>
        <taxon>Ascomycota</taxon>
        <taxon>Pezizomycotina</taxon>
        <taxon>Sordariomycetes</taxon>
        <taxon>Xylariomycetidae</taxon>
        <taxon>Xylariales</taxon>
        <taxon>Diatrypaceae</taxon>
        <taxon>Diatrype</taxon>
    </lineage>
</organism>
<dbReference type="Pfam" id="PF00646">
    <property type="entry name" value="F-box"/>
    <property type="match status" value="1"/>
</dbReference>
<dbReference type="SUPFAM" id="SSF52047">
    <property type="entry name" value="RNI-like"/>
    <property type="match status" value="1"/>
</dbReference>
<comment type="caution">
    <text evidence="2">The sequence shown here is derived from an EMBL/GenBank/DDBJ whole genome shotgun (WGS) entry which is preliminary data.</text>
</comment>
<dbReference type="PROSITE" id="PS50181">
    <property type="entry name" value="FBOX"/>
    <property type="match status" value="1"/>
</dbReference>
<dbReference type="InterPro" id="IPR011990">
    <property type="entry name" value="TPR-like_helical_dom_sf"/>
</dbReference>
<dbReference type="SUPFAM" id="SSF48452">
    <property type="entry name" value="TPR-like"/>
    <property type="match status" value="1"/>
</dbReference>
<dbReference type="InterPro" id="IPR001810">
    <property type="entry name" value="F-box_dom"/>
</dbReference>
<evidence type="ECO:0000313" key="3">
    <source>
        <dbReference type="Proteomes" id="UP001320420"/>
    </source>
</evidence>
<reference evidence="2 3" key="1">
    <citation type="submission" date="2024-02" db="EMBL/GenBank/DDBJ databases">
        <title>De novo assembly and annotation of 12 fungi associated with fruit tree decline syndrome in Ontario, Canada.</title>
        <authorList>
            <person name="Sulman M."/>
            <person name="Ellouze W."/>
            <person name="Ilyukhin E."/>
        </authorList>
    </citation>
    <scope>NUCLEOTIDE SEQUENCE [LARGE SCALE GENOMIC DNA]</scope>
    <source>
        <strain evidence="2 3">M11/M66-122</strain>
    </source>
</reference>
<evidence type="ECO:0000259" key="1">
    <source>
        <dbReference type="PROSITE" id="PS50181"/>
    </source>
</evidence>
<proteinExistence type="predicted"/>
<feature type="domain" description="F-box" evidence="1">
    <location>
        <begin position="166"/>
        <end position="215"/>
    </location>
</feature>
<dbReference type="InterPro" id="IPR032675">
    <property type="entry name" value="LRR_dom_sf"/>
</dbReference>
<dbReference type="AlphaFoldDB" id="A0AAN9YRI3"/>
<evidence type="ECO:0000313" key="2">
    <source>
        <dbReference type="EMBL" id="KAK7751877.1"/>
    </source>
</evidence>
<keyword evidence="3" id="KW-1185">Reference proteome</keyword>
<sequence>MEQGRQFYAAKQYPQAVEAFTRVINSCRCGVQVRAATCLCKDVLAGIEKGSLRDELKKPCICSAKSGRRCENPTHLDAFDSLAATHEKEDRIERSLICAKQMVNLSPREPKAYLRLGKVLRLQGLPNLAYKTYRAGIDLVEKKHPDHRLLSKLRDQEVKLKHMMRVDPLVKLPFELICMIFRQIDFRTQCRSLRVCKNWKSVLEGKEAEELWRIQHYSWTIRGPKRPVKIFKRYAFFAGNQVTDLSIDSCKQFGLDSAKLSMISSCCKQLKHLKLRGAMATPVVLVDLANIQFPALETLYLGIGVQVAEKLLIRLLQASLGIQEISVFDLAGHSHFIKWPLLKKLKTLRLASGGKIMLMIGMSELMRRTPNVETVWLDDLGWACVWGHEPPSWQHIRSLYIGDSTYISGDPGVIPSDEPLPRFRAANVRELHLESLSPWTSHYYSFRDASSIPDQLEKFSIKTRTPLDMIQFERILRPSFTSKSIEELTVTPFPCVYDKLESEEMDWFKGDSLTCLSLTGLTLEAGRSIGSADDALISIVNRFPNLRCLEIDKEIVQPSTLAKIVSSTRVRTIYHLSSYLMEEVKGWAAQKYGAEIIHGYRPSPAQHPDRPMLSLRLAQSLRRPREN</sequence>
<dbReference type="SUPFAM" id="SSF81383">
    <property type="entry name" value="F-box domain"/>
    <property type="match status" value="1"/>
</dbReference>
<dbReference type="Gene3D" id="1.25.40.10">
    <property type="entry name" value="Tetratricopeptide repeat domain"/>
    <property type="match status" value="1"/>
</dbReference>
<dbReference type="Proteomes" id="UP001320420">
    <property type="component" value="Unassembled WGS sequence"/>
</dbReference>
<gene>
    <name evidence="2" type="ORF">SLS62_006178</name>
</gene>